<dbReference type="EMBL" id="CP026113">
    <property type="protein sequence ID" value="AUT64986.1"/>
    <property type="molecule type" value="Genomic_DNA"/>
</dbReference>
<protein>
    <submittedName>
        <fullName evidence="1">Uncharacterized protein</fullName>
    </submittedName>
</protein>
<dbReference type="KEGG" id="pter:C2L65_35945"/>
<evidence type="ECO:0000313" key="1">
    <source>
        <dbReference type="EMBL" id="AUT64986.1"/>
    </source>
</evidence>
<organism evidence="1 2">
    <name type="scientific">Paraburkholderia terrae</name>
    <dbReference type="NCBI Taxonomy" id="311230"/>
    <lineage>
        <taxon>Bacteria</taxon>
        <taxon>Pseudomonadati</taxon>
        <taxon>Pseudomonadota</taxon>
        <taxon>Betaproteobacteria</taxon>
        <taxon>Burkholderiales</taxon>
        <taxon>Burkholderiaceae</taxon>
        <taxon>Paraburkholderia</taxon>
    </lineage>
</organism>
<dbReference type="Proteomes" id="UP000243502">
    <property type="component" value="Chromosome 3"/>
</dbReference>
<dbReference type="AlphaFoldDB" id="A0A2I8EZF8"/>
<sequence>MSLITENLLDDWVRGHAVEAQGLIVELVWRLVAASSPQPTNRRFPLGDSIGQPGPDGELQTPFACEPFIPDGHSYWEIGTNLDAGAKATRDYRELTEAVPAHVRAESTFIFVTPLSGRRGWPSDWRGENQLVWIDTRQRRNEWADVRVIDGTKLVEWMHAMPVVELWLAKRLKLAVHQLELPGEHWEVISSGDGEPALAPATFLATRQDACDRLDQVLRGDVARLRLETAHPDQAVDFVSAYIASLEPERRADIAGRCVVISGGDAWTDFVAREQPHVLIAAPELDVASERGAMLLDKARRAGHRLVFSGSPGGVKDPFTVHLPNPPTYEIERTLREAGFPDERARVLARRSYGDLSSLVRCFKGSSALPAWASGPHAEDLAVAMLIGGWQEERADDIATVEAVSGRPYTEWVQVLRRATAEPGSPLTHRDRVWKFVARHDGWRALADHVYDSHLDAFKAASLVVLAEDDPALQLEKDRRYAAAVYGKAFSYSSTLREGIAETLALIGAQPSALTSCTVGRPSGIASQIVRTLLERASSSRWAGLNGVLPLLAEASPLSFLECVDSALGEKPSPFVGVFEEEDSGAFGRNYMTGLLWALETLAWEREHLGQVVSCLAELATLDPGGNWRNRPLNSLITIFLPWLPQTCAPFSSRLTAVTGLQQSFPDIGWKLLLGLLPTANVFSNGARKPTFRASIPETWSDSVGDTSFEEQTREYVRLTVDAAGSDGSKLADLAARIDSLPLPLWNDAASLFDSEEVRALDERARYELWKALQEMVGKHRQFPDAEWAMTSIQVGRLADIAATLAPRPPALRHLGLFDPNDPVTYQDGGDWHEHVRMLAERRRAAVRELLGQGHRVLVEFIAEVKSPGLLGAAWGEIGDTNDDRLILPAYLVNDVVSLRDGASSYVWARFRKGEWAWVDSLLLRDWSPEEAARLLISVPFSNEVWRRLDTLDPAVSTTYWATVGANADIEPDDLLSGAEQLLSNNRPFAAMRLLHRALHIGQEVSTSLLSEVFLSAISSAADFASIGGSDIGSLLGELQSRADADVEAVCRIEWEFLVLLDRDPRYKPVFLRRRMASDPECFCHFVRLAFHSTTGVAEDDHDADTDLKEAVASNAYQLLAGWNLCPGIGDDGQMQGAVFTKWLADVRRQCTESGHLDVAMSMLGKCVAYAPADQDGLWLDRTVANALNGRDAEAMRNGMVTEMFNSRGTYGFSGGAAELEIDKQYVDRATAIAEAGYPRLGQDILKLAQSYGNQAERDRLRGPYGT</sequence>
<dbReference type="OrthoDB" id="9796370at2"/>
<name>A0A2I8EZF8_9BURK</name>
<reference evidence="1 2" key="1">
    <citation type="submission" date="2018-01" db="EMBL/GenBank/DDBJ databases">
        <title>Species boundaries and ecological features among Paraburkholderia terrae DSMZ17804T, P. hospita DSMZ17164T and P. caribensis DSMZ13236T.</title>
        <authorList>
            <person name="Pratama A.A."/>
        </authorList>
    </citation>
    <scope>NUCLEOTIDE SEQUENCE [LARGE SCALE GENOMIC DNA]</scope>
    <source>
        <strain evidence="1 2">DSM 17804</strain>
    </source>
</reference>
<dbReference type="RefSeq" id="WP_042304792.1">
    <property type="nucleotide sequence ID" value="NZ_CP026113.1"/>
</dbReference>
<accession>A0A2I8EZF8</accession>
<gene>
    <name evidence="1" type="ORF">C2L65_35945</name>
</gene>
<evidence type="ECO:0000313" key="2">
    <source>
        <dbReference type="Proteomes" id="UP000243502"/>
    </source>
</evidence>
<proteinExistence type="predicted"/>